<accession>A0A9N9C6P6</accession>
<dbReference type="Proteomes" id="UP000789831">
    <property type="component" value="Unassembled WGS sequence"/>
</dbReference>
<comment type="caution">
    <text evidence="2">The sequence shown here is derived from an EMBL/GenBank/DDBJ whole genome shotgun (WGS) entry which is preliminary data.</text>
</comment>
<organism evidence="2 3">
    <name type="scientific">Ambispora gerdemannii</name>
    <dbReference type="NCBI Taxonomy" id="144530"/>
    <lineage>
        <taxon>Eukaryota</taxon>
        <taxon>Fungi</taxon>
        <taxon>Fungi incertae sedis</taxon>
        <taxon>Mucoromycota</taxon>
        <taxon>Glomeromycotina</taxon>
        <taxon>Glomeromycetes</taxon>
        <taxon>Archaeosporales</taxon>
        <taxon>Ambisporaceae</taxon>
        <taxon>Ambispora</taxon>
    </lineage>
</organism>
<feature type="region of interest" description="Disordered" evidence="1">
    <location>
        <begin position="165"/>
        <end position="192"/>
    </location>
</feature>
<dbReference type="EMBL" id="CAJVPL010001809">
    <property type="protein sequence ID" value="CAG8588384.1"/>
    <property type="molecule type" value="Genomic_DNA"/>
</dbReference>
<protein>
    <submittedName>
        <fullName evidence="2">9797_t:CDS:1</fullName>
    </submittedName>
</protein>
<sequence length="271" mass="30293">MIQFDNDNPHSSSLAFCCVCNEEPVYLDPETGAPSEFCSPHCYKDAVPKNILPACEFCGKLPKALFKNGKRAAICSKMCQEKFQKGFAVTVPNITINAQNFEMPNFLNSSLTLHPESAKVNLSRRSSNSSLMSLMANAAITVGDLTLPTSASNAFRDLLHVEEADTPENANSTNNLDRPLSNEQEVSELPDFDESFYKDPIRESMQDFSFASEEESNHYESLDCINDPLHPEIEIFCANILTETEFSDTEFEGGETDEFVDAEFDNKRFDM</sequence>
<feature type="compositionally biased region" description="Polar residues" evidence="1">
    <location>
        <begin position="168"/>
        <end position="184"/>
    </location>
</feature>
<keyword evidence="3" id="KW-1185">Reference proteome</keyword>
<name>A0A9N9C6P6_9GLOM</name>
<evidence type="ECO:0000313" key="3">
    <source>
        <dbReference type="Proteomes" id="UP000789831"/>
    </source>
</evidence>
<evidence type="ECO:0000256" key="1">
    <source>
        <dbReference type="SAM" id="MobiDB-lite"/>
    </source>
</evidence>
<dbReference type="AlphaFoldDB" id="A0A9N9C6P6"/>
<evidence type="ECO:0000313" key="2">
    <source>
        <dbReference type="EMBL" id="CAG8588384.1"/>
    </source>
</evidence>
<proteinExistence type="predicted"/>
<dbReference type="OrthoDB" id="10545258at2759"/>
<gene>
    <name evidence="2" type="ORF">AGERDE_LOCUS8478</name>
</gene>
<reference evidence="2" key="1">
    <citation type="submission" date="2021-06" db="EMBL/GenBank/DDBJ databases">
        <authorList>
            <person name="Kallberg Y."/>
            <person name="Tangrot J."/>
            <person name="Rosling A."/>
        </authorList>
    </citation>
    <scope>NUCLEOTIDE SEQUENCE</scope>
    <source>
        <strain evidence="2">MT106</strain>
    </source>
</reference>